<comment type="subcellular location">
    <subcellularLocation>
        <location evidence="1">Host nucleus</location>
    </subcellularLocation>
</comment>
<keyword evidence="6" id="KW-0479">Metal-binding</keyword>
<keyword evidence="4" id="KW-0235">DNA replication</keyword>
<proteinExistence type="predicted"/>
<keyword evidence="7" id="KW-0547">Nucleotide-binding</keyword>
<feature type="compositionally biased region" description="Acidic residues" evidence="12">
    <location>
        <begin position="414"/>
        <end position="427"/>
    </location>
</feature>
<dbReference type="GO" id="GO:0016779">
    <property type="term" value="F:nucleotidyltransferase activity"/>
    <property type="evidence" value="ECO:0007669"/>
    <property type="project" value="UniProtKB-KW"/>
</dbReference>
<evidence type="ECO:0000256" key="5">
    <source>
        <dbReference type="ARBA" id="ARBA00022722"/>
    </source>
</evidence>
<keyword evidence="2" id="KW-0808">Transferase</keyword>
<evidence type="ECO:0000256" key="4">
    <source>
        <dbReference type="ARBA" id="ARBA00022705"/>
    </source>
</evidence>
<keyword evidence="8" id="KW-0255">Endonuclease</keyword>
<dbReference type="GO" id="GO:0006260">
    <property type="term" value="P:DNA replication"/>
    <property type="evidence" value="ECO:0007669"/>
    <property type="project" value="UniProtKB-KW"/>
</dbReference>
<evidence type="ECO:0000256" key="11">
    <source>
        <dbReference type="ARBA" id="ARBA00023125"/>
    </source>
</evidence>
<dbReference type="GO" id="GO:0042025">
    <property type="term" value="C:host cell nucleus"/>
    <property type="evidence" value="ECO:0007669"/>
    <property type="project" value="UniProtKB-SubCell"/>
</dbReference>
<dbReference type="Gene3D" id="3.40.1310.20">
    <property type="match status" value="1"/>
</dbReference>
<evidence type="ECO:0000256" key="10">
    <source>
        <dbReference type="ARBA" id="ARBA00023124"/>
    </source>
</evidence>
<dbReference type="InterPro" id="IPR049912">
    <property type="entry name" value="CRESS_DNA_REP"/>
</dbReference>
<evidence type="ECO:0000256" key="7">
    <source>
        <dbReference type="ARBA" id="ARBA00022741"/>
    </source>
</evidence>
<feature type="compositionally biased region" description="Acidic residues" evidence="12">
    <location>
        <begin position="465"/>
        <end position="478"/>
    </location>
</feature>
<evidence type="ECO:0000259" key="13">
    <source>
        <dbReference type="PROSITE" id="PS52020"/>
    </source>
</evidence>
<dbReference type="GO" id="GO:0000166">
    <property type="term" value="F:nucleotide binding"/>
    <property type="evidence" value="ECO:0007669"/>
    <property type="project" value="UniProtKB-KW"/>
</dbReference>
<evidence type="ECO:0000256" key="2">
    <source>
        <dbReference type="ARBA" id="ARBA00022679"/>
    </source>
</evidence>
<keyword evidence="11" id="KW-0238">DNA-binding</keyword>
<feature type="compositionally biased region" description="Basic and acidic residues" evidence="12">
    <location>
        <begin position="428"/>
        <end position="444"/>
    </location>
</feature>
<dbReference type="GO" id="GO:0016787">
    <property type="term" value="F:hydrolase activity"/>
    <property type="evidence" value="ECO:0007669"/>
    <property type="project" value="UniProtKB-KW"/>
</dbReference>
<evidence type="ECO:0000256" key="8">
    <source>
        <dbReference type="ARBA" id="ARBA00022759"/>
    </source>
</evidence>
<dbReference type="PROSITE" id="PS52020">
    <property type="entry name" value="CRESS_DNA_REP"/>
    <property type="match status" value="1"/>
</dbReference>
<accession>A0A894JMH5</accession>
<feature type="compositionally biased region" description="Basic and acidic residues" evidence="12">
    <location>
        <begin position="388"/>
        <end position="405"/>
    </location>
</feature>
<keyword evidence="5" id="KW-0540">Nuclease</keyword>
<protein>
    <submittedName>
        <fullName evidence="14">Replicase</fullName>
    </submittedName>
</protein>
<keyword evidence="9" id="KW-0378">Hydrolase</keyword>
<evidence type="ECO:0000256" key="3">
    <source>
        <dbReference type="ARBA" id="ARBA00022695"/>
    </source>
</evidence>
<evidence type="ECO:0000256" key="9">
    <source>
        <dbReference type="ARBA" id="ARBA00022801"/>
    </source>
</evidence>
<keyword evidence="3" id="KW-0548">Nucleotidyltransferase</keyword>
<feature type="compositionally biased region" description="Basic residues" evidence="12">
    <location>
        <begin position="445"/>
        <end position="461"/>
    </location>
</feature>
<evidence type="ECO:0000256" key="6">
    <source>
        <dbReference type="ARBA" id="ARBA00022723"/>
    </source>
</evidence>
<feature type="region of interest" description="Disordered" evidence="12">
    <location>
        <begin position="388"/>
        <end position="478"/>
    </location>
</feature>
<evidence type="ECO:0000313" key="14">
    <source>
        <dbReference type="EMBL" id="QRV61598.1"/>
    </source>
</evidence>
<evidence type="ECO:0000256" key="12">
    <source>
        <dbReference type="SAM" id="MobiDB-lite"/>
    </source>
</evidence>
<name>A0A894JMH5_9VIRU</name>
<dbReference type="GO" id="GO:0003677">
    <property type="term" value="F:DNA binding"/>
    <property type="evidence" value="ECO:0007669"/>
    <property type="project" value="UniProtKB-KW"/>
</dbReference>
<dbReference type="EMBL" id="MT135248">
    <property type="protein sequence ID" value="QRV61598.1"/>
    <property type="molecule type" value="Genomic_DNA"/>
</dbReference>
<sequence>MPSQQARFWTMTIKGWDLFDKQDWEERIINKTEQDGKKTVRYLSIGKHTGQQTGYQHCHLNLELENRKTLTFVKNKLFNRDDMHLEVRRGTREQADGYLNKDGYFREVCNQRILQQGKRTDLDHIKELIDDGSSFFDLYDYHFGTVVRCEKGIRNYIAMKDTIEATSTIYEPPEVIVYVGPAGAGKTWHCATDPDYMNGKGYRFPVQMDTKLYFDGYDRQKTLWFDEFSGKCMQFTKFCQLTDRFGARYETKGGSVLIFGLKKILISTIQFPHLWWAGSERFNTDTEQLYRRLTKCYYLGRPRIKEDGTKEYAIPLEFNPRECCNTRDYEEILQRNVKYPSDIMEEEPITTAEEADDDTPNHEELIADITAKEKEIEELKRKLEELKQQMNDEEKPVERPVEAEKPTQPPTEPELPDTSDDEDEMSEDLLKKKEHEEKKPIKERPIKRRQSKYLFRGRSRTRREDEEEDDYCELIDGN</sequence>
<organism evidence="14">
    <name type="scientific">Circular ssDNA virus sp</name>
    <dbReference type="NCBI Taxonomy" id="2805939"/>
    <lineage>
        <taxon>Viruses</taxon>
    </lineage>
</organism>
<reference evidence="14" key="1">
    <citation type="submission" date="2020-02" db="EMBL/GenBank/DDBJ databases">
        <title>A reference catalog of swine virome.</title>
        <authorList>
            <person name="He B."/>
            <person name="Tu C."/>
        </authorList>
    </citation>
    <scope>NUCLEOTIDE SEQUENCE</scope>
    <source>
        <strain evidence="14">VIRES_YN02_2311408</strain>
    </source>
</reference>
<feature type="domain" description="CRESS-DNA virus Rep endonuclease" evidence="13">
    <location>
        <begin position="3"/>
        <end position="119"/>
    </location>
</feature>
<keyword evidence="10" id="KW-0190">Covalent protein-DNA linkage</keyword>
<dbReference type="GO" id="GO:0046872">
    <property type="term" value="F:metal ion binding"/>
    <property type="evidence" value="ECO:0007669"/>
    <property type="project" value="UniProtKB-KW"/>
</dbReference>
<evidence type="ECO:0000256" key="1">
    <source>
        <dbReference type="ARBA" id="ARBA00004147"/>
    </source>
</evidence>
<dbReference type="GO" id="GO:0004519">
    <property type="term" value="F:endonuclease activity"/>
    <property type="evidence" value="ECO:0007669"/>
    <property type="project" value="UniProtKB-KW"/>
</dbReference>